<proteinExistence type="predicted"/>
<dbReference type="InterPro" id="IPR036779">
    <property type="entry name" value="LysM_dom_sf"/>
</dbReference>
<dbReference type="SMART" id="SM00257">
    <property type="entry name" value="LysM"/>
    <property type="match status" value="1"/>
</dbReference>
<organism evidence="5 6">
    <name type="scientific">Geosporobacter subterraneus DSM 17957</name>
    <dbReference type="NCBI Taxonomy" id="1121919"/>
    <lineage>
        <taxon>Bacteria</taxon>
        <taxon>Bacillati</taxon>
        <taxon>Bacillota</taxon>
        <taxon>Clostridia</taxon>
        <taxon>Peptostreptococcales</taxon>
        <taxon>Thermotaleaceae</taxon>
        <taxon>Geosporobacter</taxon>
    </lineage>
</organism>
<dbReference type="SUPFAM" id="SSF51261">
    <property type="entry name" value="Duplicated hybrid motif"/>
    <property type="match status" value="1"/>
</dbReference>
<keyword evidence="6" id="KW-1185">Reference proteome</keyword>
<dbReference type="Pfam" id="PF07501">
    <property type="entry name" value="G5"/>
    <property type="match status" value="1"/>
</dbReference>
<dbReference type="Gene3D" id="2.20.230.10">
    <property type="entry name" value="Resuscitation-promoting factor rpfb"/>
    <property type="match status" value="1"/>
</dbReference>
<evidence type="ECO:0000313" key="5">
    <source>
        <dbReference type="EMBL" id="SHJ57681.1"/>
    </source>
</evidence>
<protein>
    <submittedName>
        <fullName evidence="5">Murein DD-endopeptidase MepM and murein hydrolase activator NlpD, contain LysM domain</fullName>
    </submittedName>
</protein>
<dbReference type="SMART" id="SM01208">
    <property type="entry name" value="G5"/>
    <property type="match status" value="1"/>
</dbReference>
<evidence type="ECO:0000256" key="1">
    <source>
        <dbReference type="ARBA" id="ARBA00022729"/>
    </source>
</evidence>
<dbReference type="InterPro" id="IPR018392">
    <property type="entry name" value="LysM"/>
</dbReference>
<dbReference type="CDD" id="cd00118">
    <property type="entry name" value="LysM"/>
    <property type="match status" value="1"/>
</dbReference>
<dbReference type="CDD" id="cd12797">
    <property type="entry name" value="M23_peptidase"/>
    <property type="match status" value="1"/>
</dbReference>
<keyword evidence="2" id="KW-0812">Transmembrane</keyword>
<reference evidence="6" key="1">
    <citation type="submission" date="2016-11" db="EMBL/GenBank/DDBJ databases">
        <authorList>
            <person name="Varghese N."/>
            <person name="Submissions S."/>
        </authorList>
    </citation>
    <scope>NUCLEOTIDE SEQUENCE [LARGE SCALE GENOMIC DNA]</scope>
    <source>
        <strain evidence="6">DSM 17957</strain>
    </source>
</reference>
<keyword evidence="1" id="KW-0732">Signal</keyword>
<dbReference type="InterPro" id="IPR016047">
    <property type="entry name" value="M23ase_b-sheet_dom"/>
</dbReference>
<dbReference type="EMBL" id="FQZV01000030">
    <property type="protein sequence ID" value="SHJ57681.1"/>
    <property type="molecule type" value="Genomic_DNA"/>
</dbReference>
<dbReference type="Pfam" id="PF01476">
    <property type="entry name" value="LysM"/>
    <property type="match status" value="1"/>
</dbReference>
<dbReference type="STRING" id="1121919.SAMN02745975_02399"/>
<keyword evidence="2" id="KW-1133">Transmembrane helix</keyword>
<dbReference type="PROSITE" id="PS51782">
    <property type="entry name" value="LYSM"/>
    <property type="match status" value="1"/>
</dbReference>
<keyword evidence="2" id="KW-0472">Membrane</keyword>
<evidence type="ECO:0000259" key="3">
    <source>
        <dbReference type="PROSITE" id="PS51109"/>
    </source>
</evidence>
<dbReference type="PROSITE" id="PS51109">
    <property type="entry name" value="G5"/>
    <property type="match status" value="1"/>
</dbReference>
<evidence type="ECO:0000256" key="2">
    <source>
        <dbReference type="SAM" id="Phobius"/>
    </source>
</evidence>
<dbReference type="RefSeq" id="WP_110941513.1">
    <property type="nucleotide sequence ID" value="NZ_FQZV01000030.1"/>
</dbReference>
<dbReference type="InterPro" id="IPR011098">
    <property type="entry name" value="G5_dom"/>
</dbReference>
<dbReference type="AlphaFoldDB" id="A0A1M6KFB8"/>
<evidence type="ECO:0000313" key="6">
    <source>
        <dbReference type="Proteomes" id="UP000184536"/>
    </source>
</evidence>
<feature type="domain" description="G5" evidence="3">
    <location>
        <begin position="256"/>
        <end position="336"/>
    </location>
</feature>
<dbReference type="OrthoDB" id="9809488at2"/>
<evidence type="ECO:0000259" key="4">
    <source>
        <dbReference type="PROSITE" id="PS51782"/>
    </source>
</evidence>
<dbReference type="GO" id="GO:0004222">
    <property type="term" value="F:metalloendopeptidase activity"/>
    <property type="evidence" value="ECO:0007669"/>
    <property type="project" value="TreeGrafter"/>
</dbReference>
<dbReference type="InterPro" id="IPR050570">
    <property type="entry name" value="Cell_wall_metabolism_enzyme"/>
</dbReference>
<dbReference type="SUPFAM" id="SSF54106">
    <property type="entry name" value="LysM domain"/>
    <property type="match status" value="1"/>
</dbReference>
<dbReference type="InterPro" id="IPR011055">
    <property type="entry name" value="Dup_hybrid_motif"/>
</dbReference>
<dbReference type="PANTHER" id="PTHR21666">
    <property type="entry name" value="PEPTIDASE-RELATED"/>
    <property type="match status" value="1"/>
</dbReference>
<dbReference type="Pfam" id="PF01551">
    <property type="entry name" value="Peptidase_M23"/>
    <property type="match status" value="1"/>
</dbReference>
<keyword evidence="5" id="KW-0378">Hydrolase</keyword>
<dbReference type="Gene3D" id="2.70.70.10">
    <property type="entry name" value="Glucose Permease (Domain IIA)"/>
    <property type="match status" value="1"/>
</dbReference>
<dbReference type="Gene3D" id="3.10.350.10">
    <property type="entry name" value="LysM domain"/>
    <property type="match status" value="1"/>
</dbReference>
<dbReference type="PANTHER" id="PTHR21666:SF270">
    <property type="entry name" value="MUREIN HYDROLASE ACTIVATOR ENVC"/>
    <property type="match status" value="1"/>
</dbReference>
<name>A0A1M6KFB8_9FIRM</name>
<dbReference type="Proteomes" id="UP000184536">
    <property type="component" value="Unassembled WGS sequence"/>
</dbReference>
<feature type="domain" description="LysM" evidence="4">
    <location>
        <begin position="205"/>
        <end position="249"/>
    </location>
</feature>
<gene>
    <name evidence="5" type="ORF">SAMN02745975_02399</name>
</gene>
<sequence length="465" mass="52130">MPIRKFPEQIQRQIISYYKKLSRQSRRRIAIATITLLVAVPIITVLYNQNEAFTVKVDGKVVGVVRKKEDFSSILERMQRNLHNAYNTEVVFNQNITYEKTRAKDEALTDQKTLQKSVQEFMNFKVKAHGIKVNGEMIAMLATQEEAERVLEDLKKSYTPAEGSAIEKIYFEESVAIEEVSAEAKNLKNCEEALKLIQQGTEEVKVHEIQQGESFWTIAKKYDLKVDDLVKANPEVNPDKLQLKQKISLIVPKPLITIATIEKARLDEKIPFDVEFEETAVLFKGETRIKVEGKDGKRQVLAEIVKHNGIEVSRNVLEENILEAPKNQVVLKGTKNPPPKVGTGTFSNPTRGSLTSRFGWRWGSKHEGIDIAAKVGTPVHAADGGKVVFSGTKGAYGKLVIIDHGGGYQTYYAHNSKIVVSVGDKVHKGQKISEVGNTGRSTGPHLHFEVRKNGTPVNPLKYVKY</sequence>
<accession>A0A1M6KFB8</accession>
<feature type="transmembrane region" description="Helical" evidence="2">
    <location>
        <begin position="29"/>
        <end position="47"/>
    </location>
</feature>